<dbReference type="KEGG" id="daa:AKL17_1336"/>
<name>A0A159Z125_9RHOB</name>
<reference evidence="1 2" key="1">
    <citation type="submission" date="2015-09" db="EMBL/GenBank/DDBJ databases">
        <title>Complete genome sequence of Defluviimonas alba cai42t isolated from an oilfield in Xinjiang.</title>
        <authorList>
            <person name="Geng S."/>
            <person name="Pan X."/>
            <person name="Wu X."/>
        </authorList>
    </citation>
    <scope>NUCLEOTIDE SEQUENCE [LARGE SCALE GENOMIC DNA]</scope>
    <source>
        <strain evidence="2">cai42</strain>
    </source>
</reference>
<accession>A0A159Z125</accession>
<protein>
    <submittedName>
        <fullName evidence="1">Uncharacterized protein</fullName>
    </submittedName>
</protein>
<dbReference type="OrthoDB" id="7838422at2"/>
<keyword evidence="2" id="KW-1185">Reference proteome</keyword>
<organism evidence="1 2">
    <name type="scientific">Frigidibacter mobilis</name>
    <dbReference type="NCBI Taxonomy" id="1335048"/>
    <lineage>
        <taxon>Bacteria</taxon>
        <taxon>Pseudomonadati</taxon>
        <taxon>Pseudomonadota</taxon>
        <taxon>Alphaproteobacteria</taxon>
        <taxon>Rhodobacterales</taxon>
        <taxon>Paracoccaceae</taxon>
        <taxon>Frigidibacter</taxon>
    </lineage>
</organism>
<dbReference type="Proteomes" id="UP000076128">
    <property type="component" value="Chromosome"/>
</dbReference>
<dbReference type="EMBL" id="CP012661">
    <property type="protein sequence ID" value="AMY68591.1"/>
    <property type="molecule type" value="Genomic_DNA"/>
</dbReference>
<dbReference type="STRING" id="1335048.AKL17_1336"/>
<dbReference type="RefSeq" id="WP_066811716.1">
    <property type="nucleotide sequence ID" value="NZ_CP012661.1"/>
</dbReference>
<evidence type="ECO:0000313" key="1">
    <source>
        <dbReference type="EMBL" id="AMY68591.1"/>
    </source>
</evidence>
<sequence length="183" mass="20281">MVGKLCRAGRTVRGSFGGAQASDRSGDASADERVRRFGQLKYSPSFKKAFRGYETIQPDAFARLFEGETLEEVLAYIFGLPATLGIAESCKWFFENVFHLRISDFEVLAELFQWKMEGSEIAGELVVPFKGETMVKTPDGFRPVEGFERIKGGVRNVRSISGTSFLSIGIGLMSNDQDEAEEV</sequence>
<evidence type="ECO:0000313" key="2">
    <source>
        <dbReference type="Proteomes" id="UP000076128"/>
    </source>
</evidence>
<gene>
    <name evidence="1" type="ORF">AKL17_1336</name>
</gene>
<proteinExistence type="predicted"/>
<dbReference type="AlphaFoldDB" id="A0A159Z125"/>